<comment type="caution">
    <text evidence="4">Lacks conserved residue(s) required for the propagation of feature annotation.</text>
</comment>
<evidence type="ECO:0000256" key="2">
    <source>
        <dbReference type="ARBA" id="ARBA00022963"/>
    </source>
</evidence>
<keyword evidence="8" id="KW-1185">Reference proteome</keyword>
<evidence type="ECO:0000256" key="3">
    <source>
        <dbReference type="ARBA" id="ARBA00023098"/>
    </source>
</evidence>
<feature type="active site" description="Proton acceptor" evidence="4">
    <location>
        <position position="201"/>
    </location>
</feature>
<protein>
    <recommendedName>
        <fullName evidence="6">PNPLA domain-containing protein</fullName>
    </recommendedName>
</protein>
<dbReference type="PROSITE" id="PS51635">
    <property type="entry name" value="PNPLA"/>
    <property type="match status" value="1"/>
</dbReference>
<evidence type="ECO:0000256" key="1">
    <source>
        <dbReference type="ARBA" id="ARBA00022801"/>
    </source>
</evidence>
<evidence type="ECO:0000259" key="6">
    <source>
        <dbReference type="PROSITE" id="PS51635"/>
    </source>
</evidence>
<feature type="short sequence motif" description="DGA/G" evidence="4">
    <location>
        <begin position="201"/>
        <end position="203"/>
    </location>
</feature>
<evidence type="ECO:0000313" key="7">
    <source>
        <dbReference type="EMBL" id="ODC02901.1"/>
    </source>
</evidence>
<sequence length="397" mass="42998">MKVPKPSTAESETHAADQQRAHAVSHAHSSSHAQSSAHSSSHADASPRKPTIALVLGSGGARGYAHIGVIEEVLARGYHIAGISGCSMGALVGGIYAAGKLGEYRDWASDLRYLDVLRLVDVTWSAMGAMRGEKVMQVISDLVNGIQIEDLPIPFTSVATDLTRKREVWFQSGPLEQAIRASIAVPGVITPVHHQGHMLVDGGLVNPLPIIPVVSYHADIVMAVNATAQYPEVSLEEMLPDWTINRNRTSPFGDWVEGLVGRVSGLWGRLVPGHLEATPRRQAKGTPAEEESWSKLALMLESFEMTQAALTQYKVAGYPPDILVDVPKSVCAGYEFHRATELIELGRRLARKALQEHELMQPIAPRVCPETIRTQSPDAKNEASIDKSKGPASESER</sequence>
<dbReference type="GO" id="GO:0016042">
    <property type="term" value="P:lipid catabolic process"/>
    <property type="evidence" value="ECO:0007669"/>
    <property type="project" value="UniProtKB-UniRule"/>
</dbReference>
<evidence type="ECO:0000256" key="4">
    <source>
        <dbReference type="PROSITE-ProRule" id="PRU01161"/>
    </source>
</evidence>
<gene>
    <name evidence="7" type="ORF">BFW38_04375</name>
</gene>
<keyword evidence="1 4" id="KW-0378">Hydrolase</keyword>
<keyword evidence="3 4" id="KW-0443">Lipid metabolism</keyword>
<dbReference type="STRING" id="197479.BFW38_04375"/>
<feature type="active site" description="Nucleophile" evidence="4">
    <location>
        <position position="87"/>
    </location>
</feature>
<feature type="region of interest" description="Disordered" evidence="5">
    <location>
        <begin position="369"/>
        <end position="397"/>
    </location>
</feature>
<dbReference type="GO" id="GO:0016787">
    <property type="term" value="F:hydrolase activity"/>
    <property type="evidence" value="ECO:0007669"/>
    <property type="project" value="UniProtKB-UniRule"/>
</dbReference>
<feature type="compositionally biased region" description="Basic and acidic residues" evidence="5">
    <location>
        <begin position="379"/>
        <end position="397"/>
    </location>
</feature>
<name>A0A1E2V7D8_9GAMM</name>
<dbReference type="SUPFAM" id="SSF52151">
    <property type="entry name" value="FabD/lysophospholipase-like"/>
    <property type="match status" value="1"/>
</dbReference>
<dbReference type="PANTHER" id="PTHR14226">
    <property type="entry name" value="NEUROPATHY TARGET ESTERASE/SWISS CHEESE D.MELANOGASTER"/>
    <property type="match status" value="1"/>
</dbReference>
<proteinExistence type="predicted"/>
<organism evidence="7 8">
    <name type="scientific">Terasakiispira papahanaumokuakeensis</name>
    <dbReference type="NCBI Taxonomy" id="197479"/>
    <lineage>
        <taxon>Bacteria</taxon>
        <taxon>Pseudomonadati</taxon>
        <taxon>Pseudomonadota</taxon>
        <taxon>Gammaproteobacteria</taxon>
        <taxon>Oceanospirillales</taxon>
        <taxon>Terasakiispira</taxon>
    </lineage>
</organism>
<dbReference type="EMBL" id="MDTQ01000001">
    <property type="protein sequence ID" value="ODC02901.1"/>
    <property type="molecule type" value="Genomic_DNA"/>
</dbReference>
<feature type="compositionally biased region" description="Basic and acidic residues" evidence="5">
    <location>
        <begin position="11"/>
        <end position="20"/>
    </location>
</feature>
<evidence type="ECO:0000313" key="8">
    <source>
        <dbReference type="Proteomes" id="UP000094291"/>
    </source>
</evidence>
<dbReference type="AlphaFoldDB" id="A0A1E2V7D8"/>
<dbReference type="PANTHER" id="PTHR14226:SF76">
    <property type="entry name" value="NTE FAMILY PROTEIN RSSA"/>
    <property type="match status" value="1"/>
</dbReference>
<evidence type="ECO:0000256" key="5">
    <source>
        <dbReference type="SAM" id="MobiDB-lite"/>
    </source>
</evidence>
<dbReference type="Gene3D" id="3.40.1090.10">
    <property type="entry name" value="Cytosolic phospholipase A2 catalytic domain"/>
    <property type="match status" value="2"/>
</dbReference>
<reference evidence="7 8" key="1">
    <citation type="submission" date="2016-08" db="EMBL/GenBank/DDBJ databases">
        <authorList>
            <person name="Seilhamer J.J."/>
        </authorList>
    </citation>
    <scope>NUCLEOTIDE SEQUENCE [LARGE SCALE GENOMIC DNA]</scope>
    <source>
        <strain evidence="7 8">PH27A</strain>
    </source>
</reference>
<comment type="caution">
    <text evidence="7">The sequence shown here is derived from an EMBL/GenBank/DDBJ whole genome shotgun (WGS) entry which is preliminary data.</text>
</comment>
<feature type="compositionally biased region" description="Low complexity" evidence="5">
    <location>
        <begin position="21"/>
        <end position="44"/>
    </location>
</feature>
<dbReference type="Proteomes" id="UP000094291">
    <property type="component" value="Unassembled WGS sequence"/>
</dbReference>
<keyword evidence="2 4" id="KW-0442">Lipid degradation</keyword>
<feature type="domain" description="PNPLA" evidence="6">
    <location>
        <begin position="54"/>
        <end position="214"/>
    </location>
</feature>
<dbReference type="Pfam" id="PF01734">
    <property type="entry name" value="Patatin"/>
    <property type="match status" value="1"/>
</dbReference>
<dbReference type="InterPro" id="IPR016035">
    <property type="entry name" value="Acyl_Trfase/lysoPLipase"/>
</dbReference>
<accession>A0A1E2V7D8</accession>
<feature type="region of interest" description="Disordered" evidence="5">
    <location>
        <begin position="1"/>
        <end position="48"/>
    </location>
</feature>
<dbReference type="InterPro" id="IPR050301">
    <property type="entry name" value="NTE"/>
</dbReference>
<feature type="short sequence motif" description="GXSXG" evidence="4">
    <location>
        <begin position="85"/>
        <end position="89"/>
    </location>
</feature>
<dbReference type="InterPro" id="IPR002641">
    <property type="entry name" value="PNPLA_dom"/>
</dbReference>